<name>A0A918C5E7_9ACTN</name>
<feature type="transmembrane region" description="Helical" evidence="1">
    <location>
        <begin position="208"/>
        <end position="226"/>
    </location>
</feature>
<sequence>MTATQAVPAAGIRRGGPHLSGLAWLTWRQHRSAFWTGLLLLAAFAAFVITQRSDMVAYIEAHHLAGCVYQSPESRCEGVNAFRGHFYNLMHYTGLLISFVPLVIGVFLGGPLLSRELENGTYALSRSQSVSRTRWIAFKLGVPALVTLIGTGLLSALYTWWWRPADTLLTGMYWYQSPPFTNVGVVPAALSVLALVTGAAIGMVLRRTVAAMAITCTVSVVGWVGLNLLRPHLWPAREATAHQFTADFYGSPTPLGLYTPHAWPMDLPNKSYSSWNVDSGYLTSSGDHFTSGACGDFTEASADCLKAHDVVGVWAQYHPASHFWPMQWATTAVLLAATTAVTAFSIWWARRRA</sequence>
<comment type="caution">
    <text evidence="2">The sequence shown here is derived from an EMBL/GenBank/DDBJ whole genome shotgun (WGS) entry which is preliminary data.</text>
</comment>
<dbReference type="Proteomes" id="UP000658320">
    <property type="component" value="Unassembled WGS sequence"/>
</dbReference>
<keyword evidence="1" id="KW-0472">Membrane</keyword>
<feature type="transmembrane region" description="Helical" evidence="1">
    <location>
        <begin position="180"/>
        <end position="201"/>
    </location>
</feature>
<feature type="transmembrane region" description="Helical" evidence="1">
    <location>
        <begin position="328"/>
        <end position="349"/>
    </location>
</feature>
<dbReference type="AlphaFoldDB" id="A0A918C5E7"/>
<accession>A0A918C5E7</accession>
<keyword evidence="1" id="KW-0812">Transmembrane</keyword>
<keyword evidence="3" id="KW-1185">Reference proteome</keyword>
<organism evidence="2 3">
    <name type="scientific">Streptomyces aurantiogriseus</name>
    <dbReference type="NCBI Taxonomy" id="66870"/>
    <lineage>
        <taxon>Bacteria</taxon>
        <taxon>Bacillati</taxon>
        <taxon>Actinomycetota</taxon>
        <taxon>Actinomycetes</taxon>
        <taxon>Kitasatosporales</taxon>
        <taxon>Streptomycetaceae</taxon>
        <taxon>Streptomyces</taxon>
    </lineage>
</organism>
<evidence type="ECO:0000313" key="3">
    <source>
        <dbReference type="Proteomes" id="UP000658320"/>
    </source>
</evidence>
<dbReference type="EMBL" id="BMSX01000004">
    <property type="protein sequence ID" value="GGR06077.1"/>
    <property type="molecule type" value="Genomic_DNA"/>
</dbReference>
<keyword evidence="1" id="KW-1133">Transmembrane helix</keyword>
<evidence type="ECO:0000256" key="1">
    <source>
        <dbReference type="SAM" id="Phobius"/>
    </source>
</evidence>
<reference evidence="2" key="2">
    <citation type="submission" date="2020-09" db="EMBL/GenBank/DDBJ databases">
        <authorList>
            <person name="Sun Q."/>
            <person name="Ohkuma M."/>
        </authorList>
    </citation>
    <scope>NUCLEOTIDE SEQUENCE</scope>
    <source>
        <strain evidence="2">JCM 4346</strain>
    </source>
</reference>
<protein>
    <submittedName>
        <fullName evidence="2">Transporter</fullName>
    </submittedName>
</protein>
<feature type="transmembrane region" description="Helical" evidence="1">
    <location>
        <begin position="32"/>
        <end position="50"/>
    </location>
</feature>
<reference evidence="2" key="1">
    <citation type="journal article" date="2014" name="Int. J. Syst. Evol. Microbiol.">
        <title>Complete genome sequence of Corynebacterium casei LMG S-19264T (=DSM 44701T), isolated from a smear-ripened cheese.</title>
        <authorList>
            <consortium name="US DOE Joint Genome Institute (JGI-PGF)"/>
            <person name="Walter F."/>
            <person name="Albersmeier A."/>
            <person name="Kalinowski J."/>
            <person name="Ruckert C."/>
        </authorList>
    </citation>
    <scope>NUCLEOTIDE SEQUENCE</scope>
    <source>
        <strain evidence="2">JCM 4346</strain>
    </source>
</reference>
<proteinExistence type="predicted"/>
<feature type="transmembrane region" description="Helical" evidence="1">
    <location>
        <begin position="92"/>
        <end position="114"/>
    </location>
</feature>
<feature type="transmembrane region" description="Helical" evidence="1">
    <location>
        <begin position="135"/>
        <end position="160"/>
    </location>
</feature>
<dbReference type="RefSeq" id="WP_189934871.1">
    <property type="nucleotide sequence ID" value="NZ_BMSX01000004.1"/>
</dbReference>
<gene>
    <name evidence="2" type="ORF">GCM10010251_22250</name>
</gene>
<evidence type="ECO:0000313" key="2">
    <source>
        <dbReference type="EMBL" id="GGR06077.1"/>
    </source>
</evidence>